<proteinExistence type="predicted"/>
<feature type="domain" description="LicD/FKTN/FKRP nucleotidyltransferase" evidence="7">
    <location>
        <begin position="324"/>
        <end position="362"/>
    </location>
</feature>
<dbReference type="OrthoDB" id="444255at2759"/>
<dbReference type="RefSeq" id="XP_022667502.1">
    <property type="nucleotide sequence ID" value="XM_022811767.1"/>
</dbReference>
<dbReference type="InterPro" id="IPR007074">
    <property type="entry name" value="LicD/FKTN/FKRP_NTP_transf"/>
</dbReference>
<dbReference type="EnsemblMetazoa" id="XM_022811767">
    <property type="protein sequence ID" value="XP_022667502"/>
    <property type="gene ID" value="LOC111253004"/>
</dbReference>
<evidence type="ECO:0000259" key="7">
    <source>
        <dbReference type="Pfam" id="PF04991"/>
    </source>
</evidence>
<evidence type="ECO:0000256" key="5">
    <source>
        <dbReference type="SAM" id="MobiDB-lite"/>
    </source>
</evidence>
<comment type="subcellular location">
    <subcellularLocation>
        <location evidence="1">Membrane</location>
        <topology evidence="1">Single-pass membrane protein</topology>
    </subcellularLocation>
</comment>
<keyword evidence="4 6" id="KW-0472">Membrane</keyword>
<evidence type="ECO:0000313" key="8">
    <source>
        <dbReference type="EnsemblMetazoa" id="XP_022667502"/>
    </source>
</evidence>
<organism evidence="8 9">
    <name type="scientific">Varroa destructor</name>
    <name type="common">Honeybee mite</name>
    <dbReference type="NCBI Taxonomy" id="109461"/>
    <lineage>
        <taxon>Eukaryota</taxon>
        <taxon>Metazoa</taxon>
        <taxon>Ecdysozoa</taxon>
        <taxon>Arthropoda</taxon>
        <taxon>Chelicerata</taxon>
        <taxon>Arachnida</taxon>
        <taxon>Acari</taxon>
        <taxon>Parasitiformes</taxon>
        <taxon>Mesostigmata</taxon>
        <taxon>Gamasina</taxon>
        <taxon>Dermanyssoidea</taxon>
        <taxon>Varroidae</taxon>
        <taxon>Varroa</taxon>
    </lineage>
</organism>
<reference evidence="8" key="1">
    <citation type="submission" date="2021-01" db="UniProtKB">
        <authorList>
            <consortium name="EnsemblMetazoa"/>
        </authorList>
    </citation>
    <scope>IDENTIFICATION</scope>
</reference>
<evidence type="ECO:0000256" key="4">
    <source>
        <dbReference type="ARBA" id="ARBA00023136"/>
    </source>
</evidence>
<keyword evidence="9" id="KW-1185">Reference proteome</keyword>
<dbReference type="AlphaFoldDB" id="A0A7M7KIV1"/>
<name>A0A7M7KIV1_VARDE</name>
<dbReference type="InterPro" id="IPR009644">
    <property type="entry name" value="FKTN/MNN4/W02B3.4-1"/>
</dbReference>
<dbReference type="GO" id="GO:0009100">
    <property type="term" value="P:glycoprotein metabolic process"/>
    <property type="evidence" value="ECO:0007669"/>
    <property type="project" value="UniProtKB-ARBA"/>
</dbReference>
<dbReference type="Proteomes" id="UP000594260">
    <property type="component" value="Unplaced"/>
</dbReference>
<keyword evidence="3 6" id="KW-1133">Transmembrane helix</keyword>
<evidence type="ECO:0000256" key="3">
    <source>
        <dbReference type="ARBA" id="ARBA00022989"/>
    </source>
</evidence>
<protein>
    <recommendedName>
        <fullName evidence="7">LicD/FKTN/FKRP nucleotidyltransferase domain-containing protein</fullName>
    </recommendedName>
</protein>
<evidence type="ECO:0000256" key="1">
    <source>
        <dbReference type="ARBA" id="ARBA00004167"/>
    </source>
</evidence>
<evidence type="ECO:0000256" key="2">
    <source>
        <dbReference type="ARBA" id="ARBA00022692"/>
    </source>
</evidence>
<dbReference type="GO" id="GO:0016020">
    <property type="term" value="C:membrane"/>
    <property type="evidence" value="ECO:0007669"/>
    <property type="project" value="UniProtKB-SubCell"/>
</dbReference>
<feature type="transmembrane region" description="Helical" evidence="6">
    <location>
        <begin position="24"/>
        <end position="46"/>
    </location>
</feature>
<feature type="region of interest" description="Disordered" evidence="5">
    <location>
        <begin position="182"/>
        <end position="204"/>
    </location>
</feature>
<dbReference type="GeneID" id="111253004"/>
<dbReference type="KEGG" id="vde:111253004"/>
<dbReference type="InParanoid" id="A0A7M7KIV1"/>
<dbReference type="PANTHER" id="PTHR15407:SF28">
    <property type="entry name" value="RIBITOL-5-PHOSPHATE TRANSFERASE FKTN"/>
    <property type="match status" value="1"/>
</dbReference>
<evidence type="ECO:0000313" key="9">
    <source>
        <dbReference type="Proteomes" id="UP000594260"/>
    </source>
</evidence>
<dbReference type="PANTHER" id="PTHR15407">
    <property type="entry name" value="FUKUTIN-RELATED"/>
    <property type="match status" value="1"/>
</dbReference>
<dbReference type="Pfam" id="PF04991">
    <property type="entry name" value="LicD"/>
    <property type="match status" value="1"/>
</dbReference>
<sequence>MLLSFLRFAEWLCALTFVRSRLRALLYVTLIVCAFAIQIALIIQLLNDPPASQSQEPIKTKWSDFSVSPTWRAIRDVIDTGRLVRLPVFALQAESSSTRLDSAAASAELNKLGCMHFCTGTRFQFGTIATFSNRREPQFIEQLTAKGFEVDTVRVPNPNMVELIVELTTHFVIRCTNPVSPNKANNARTSASRRETSSSSTRVPSSHSEIVIHIVVFHDRPDHFWWHAPVPASHPLRRLLEGLPFVSVAGAHSKIEIAEGIRDGIQLLLPAQSFQASVEFIDCNRTRAEEFFEKNGGRDSSPNSELFRIRVRKLLLKVKMLLAKHSIPFWLSSGTCLGWFRQCDVIPYTTDVDIGVFIEDFRPAMIDEFSTHDLALTHVFGHPGDSYELSFLDVAEQLKLDVFFFYRESNYTWNGGTQARTGHKYKYVFSPFSMCLTEFLDLLVQVPCPTLPYILANYGGDWRRPVRHWDWKRSPPNVRENGVWPMEQWSRLIQLFPLPPY</sequence>
<accession>A0A7M7KIV1</accession>
<evidence type="ECO:0000256" key="6">
    <source>
        <dbReference type="SAM" id="Phobius"/>
    </source>
</evidence>
<keyword evidence="2 6" id="KW-0812">Transmembrane</keyword>